<dbReference type="GO" id="GO:0004298">
    <property type="term" value="F:threonine-type endopeptidase activity"/>
    <property type="evidence" value="ECO:0007669"/>
    <property type="project" value="UniProtKB-KW"/>
</dbReference>
<sequence>MFYSFSTYIQDRIILGADTRTIEGPLITEKNYEKIHHMAPNIYCCGAGTAADTEAITGIC</sequence>
<proteinExistence type="predicted"/>
<protein>
    <submittedName>
        <fullName evidence="5">Uncharacterized protein</fullName>
    </submittedName>
</protein>
<dbReference type="GO" id="GO:0005737">
    <property type="term" value="C:cytoplasm"/>
    <property type="evidence" value="ECO:0007669"/>
    <property type="project" value="TreeGrafter"/>
</dbReference>
<keyword evidence="2" id="KW-0888">Threonine protease</keyword>
<dbReference type="Pfam" id="PF00227">
    <property type="entry name" value="Proteasome"/>
    <property type="match status" value="1"/>
</dbReference>
<dbReference type="InterPro" id="IPR023333">
    <property type="entry name" value="Proteasome_suB-type"/>
</dbReference>
<evidence type="ECO:0000256" key="1">
    <source>
        <dbReference type="ARBA" id="ARBA00022670"/>
    </source>
</evidence>
<evidence type="ECO:0000313" key="5">
    <source>
        <dbReference type="EMBL" id="KAG6673430.1"/>
    </source>
</evidence>
<dbReference type="PANTHER" id="PTHR32194:SF4">
    <property type="entry name" value="PROTEASOME SUBUNIT BETA TYPE-7"/>
    <property type="match status" value="1"/>
</dbReference>
<dbReference type="InterPro" id="IPR001353">
    <property type="entry name" value="Proteasome_sua/b"/>
</dbReference>
<dbReference type="GO" id="GO:0051603">
    <property type="term" value="P:proteolysis involved in protein catabolic process"/>
    <property type="evidence" value="ECO:0007669"/>
    <property type="project" value="InterPro"/>
</dbReference>
<keyword evidence="4" id="KW-0539">Nucleus</keyword>
<dbReference type="EMBL" id="CM031840">
    <property type="protein sequence ID" value="KAG6673430.1"/>
    <property type="molecule type" value="Genomic_DNA"/>
</dbReference>
<evidence type="ECO:0000256" key="4">
    <source>
        <dbReference type="ARBA" id="ARBA00023242"/>
    </source>
</evidence>
<reference evidence="5" key="1">
    <citation type="submission" date="2021-01" db="EMBL/GenBank/DDBJ databases">
        <authorList>
            <person name="Lovell J.T."/>
            <person name="Bentley N."/>
            <person name="Bhattarai G."/>
            <person name="Jenkins J.W."/>
            <person name="Sreedasyam A."/>
            <person name="Alarcon Y."/>
            <person name="Bock C."/>
            <person name="Boston L."/>
            <person name="Carlson J."/>
            <person name="Cervantes K."/>
            <person name="Clermont K."/>
            <person name="Krom N."/>
            <person name="Kubenka K."/>
            <person name="Mamidi S."/>
            <person name="Mattison C."/>
            <person name="Monteros M."/>
            <person name="Pisani C."/>
            <person name="Plott C."/>
            <person name="Rajasekar S."/>
            <person name="Rhein H.S."/>
            <person name="Rohla C."/>
            <person name="Song M."/>
            <person name="Hilaire R.S."/>
            <person name="Shu S."/>
            <person name="Wells L."/>
            <person name="Wang X."/>
            <person name="Webber J."/>
            <person name="Heerema R.J."/>
            <person name="Klein P."/>
            <person name="Conner P."/>
            <person name="Grauke L."/>
            <person name="Grimwood J."/>
            <person name="Schmutz J."/>
            <person name="Randall J.J."/>
        </authorList>
    </citation>
    <scope>NUCLEOTIDE SEQUENCE</scope>
    <source>
        <tissue evidence="5">Leaf</tissue>
    </source>
</reference>
<evidence type="ECO:0000313" key="6">
    <source>
        <dbReference type="Proteomes" id="UP000811246"/>
    </source>
</evidence>
<organism evidence="5 6">
    <name type="scientific">Carya illinoinensis</name>
    <name type="common">Pecan</name>
    <dbReference type="NCBI Taxonomy" id="32201"/>
    <lineage>
        <taxon>Eukaryota</taxon>
        <taxon>Viridiplantae</taxon>
        <taxon>Streptophyta</taxon>
        <taxon>Embryophyta</taxon>
        <taxon>Tracheophyta</taxon>
        <taxon>Spermatophyta</taxon>
        <taxon>Magnoliopsida</taxon>
        <taxon>eudicotyledons</taxon>
        <taxon>Gunneridae</taxon>
        <taxon>Pentapetalae</taxon>
        <taxon>rosids</taxon>
        <taxon>fabids</taxon>
        <taxon>Fagales</taxon>
        <taxon>Juglandaceae</taxon>
        <taxon>Carya</taxon>
    </lineage>
</organism>
<comment type="caution">
    <text evidence="5">The sequence shown here is derived from an EMBL/GenBank/DDBJ whole genome shotgun (WGS) entry which is preliminary data.</text>
</comment>
<keyword evidence="3" id="KW-0378">Hydrolase</keyword>
<dbReference type="GO" id="GO:0005839">
    <property type="term" value="C:proteasome core complex"/>
    <property type="evidence" value="ECO:0007669"/>
    <property type="project" value="InterPro"/>
</dbReference>
<keyword evidence="1" id="KW-0645">Protease</keyword>
<dbReference type="PANTHER" id="PTHR32194">
    <property type="entry name" value="METALLOPROTEASE TLDD"/>
    <property type="match status" value="1"/>
</dbReference>
<name>A0A922A3X3_CARIL</name>
<gene>
    <name evidence="5" type="ORF">I3842_16G112000</name>
</gene>
<dbReference type="Proteomes" id="UP000811246">
    <property type="component" value="Chromosome 16"/>
</dbReference>
<accession>A0A922A3X3</accession>
<evidence type="ECO:0000256" key="3">
    <source>
        <dbReference type="ARBA" id="ARBA00022801"/>
    </source>
</evidence>
<evidence type="ECO:0000256" key="2">
    <source>
        <dbReference type="ARBA" id="ARBA00022698"/>
    </source>
</evidence>
<dbReference type="AlphaFoldDB" id="A0A922A3X3"/>